<dbReference type="GO" id="GO:0000142">
    <property type="term" value="C:cellular bud neck contractile ring"/>
    <property type="evidence" value="ECO:0007669"/>
    <property type="project" value="EnsemblFungi"/>
</dbReference>
<dbReference type="eggNOG" id="ENOG502QSUF">
    <property type="taxonomic scope" value="Eukaryota"/>
</dbReference>
<dbReference type="InterPro" id="IPR000008">
    <property type="entry name" value="C2_dom"/>
</dbReference>
<evidence type="ECO:0000313" key="4">
    <source>
        <dbReference type="Proteomes" id="UP000005220"/>
    </source>
</evidence>
<dbReference type="AlphaFoldDB" id="H2B0Z5"/>
<dbReference type="FunCoup" id="H2B0Z5">
    <property type="interactions" value="171"/>
</dbReference>
<accession>H2B0Z5</accession>
<evidence type="ECO:0000259" key="2">
    <source>
        <dbReference type="PROSITE" id="PS50004"/>
    </source>
</evidence>
<feature type="region of interest" description="Disordered" evidence="1">
    <location>
        <begin position="306"/>
        <end position="385"/>
    </location>
</feature>
<dbReference type="InParanoid" id="H2B0Z5"/>
<dbReference type="InterPro" id="IPR052981">
    <property type="entry name" value="Ingression_C2_domain"/>
</dbReference>
<dbReference type="GeneID" id="13883944"/>
<proteinExistence type="predicted"/>
<dbReference type="RefSeq" id="XP_003959430.1">
    <property type="nucleotide sequence ID" value="XM_003959381.1"/>
</dbReference>
<feature type="region of interest" description="Disordered" evidence="1">
    <location>
        <begin position="226"/>
        <end position="256"/>
    </location>
</feature>
<dbReference type="GO" id="GO:0030234">
    <property type="term" value="F:enzyme regulator activity"/>
    <property type="evidence" value="ECO:0007669"/>
    <property type="project" value="EnsemblFungi"/>
</dbReference>
<dbReference type="OrthoDB" id="270970at2759"/>
<dbReference type="GO" id="GO:0032154">
    <property type="term" value="C:cleavage furrow"/>
    <property type="evidence" value="ECO:0007669"/>
    <property type="project" value="EnsemblFungi"/>
</dbReference>
<keyword evidence="4" id="KW-1185">Reference proteome</keyword>
<sequence length="385" mass="43529">MSEEIFTGTQGTLSVYVSKARDLPNLTKIDKQNVLLRLRVSHMSRESETLFRAGQNPVFNYLEKFEMTPDVRPLMQVEAYCDRKKKTPLFIGRCEVDLVNGIRADPKEGYCKWYEMKRNHNEFAGTIFIELTFQPAAPKMYKDKRNRDFERLDASMARRLIPPLPSDNITIASGASPKVDTGNEYTHASEMRQVTPTFGNNISDHRQGAYSNNVSVLSSSIISSSSRLSDRSSGLSPALMSSVGTNNTSLSQETNITTTSDTKFHFANLKKLKERINIFKNPNASNENTAEENTVDIKALQKAIGVTSLSDEEEEEEERHSRRDISSSRPRSPARYAKMQPELPPLPRQSSNRHSKSPKLPPMPTTYHSRQNSISPTRRPPPLQF</sequence>
<dbReference type="SUPFAM" id="SSF49562">
    <property type="entry name" value="C2 domain (Calcium/lipid-binding domain, CaLB)"/>
    <property type="match status" value="1"/>
</dbReference>
<dbReference type="EMBL" id="HE650830">
    <property type="protein sequence ID" value="CCF60295.1"/>
    <property type="molecule type" value="Genomic_DNA"/>
</dbReference>
<dbReference type="GO" id="GO:0044697">
    <property type="term" value="C:HICS complex"/>
    <property type="evidence" value="ECO:0007669"/>
    <property type="project" value="EnsemblFungi"/>
</dbReference>
<dbReference type="Gene3D" id="2.60.40.150">
    <property type="entry name" value="C2 domain"/>
    <property type="match status" value="1"/>
</dbReference>
<dbReference type="Pfam" id="PF00168">
    <property type="entry name" value="C2"/>
    <property type="match status" value="1"/>
</dbReference>
<gene>
    <name evidence="3" type="primary">KAFR0J02310</name>
    <name evidence="3" type="ORF">KAFR_0J02310</name>
</gene>
<dbReference type="KEGG" id="kaf:KAFR_0J02310"/>
<evidence type="ECO:0000256" key="1">
    <source>
        <dbReference type="SAM" id="MobiDB-lite"/>
    </source>
</evidence>
<dbReference type="InterPro" id="IPR035892">
    <property type="entry name" value="C2_domain_sf"/>
</dbReference>
<feature type="compositionally biased region" description="Polar residues" evidence="1">
    <location>
        <begin position="242"/>
        <end position="256"/>
    </location>
</feature>
<dbReference type="GO" id="GO:1990344">
    <property type="term" value="P:secondary cell septum biogenesis"/>
    <property type="evidence" value="ECO:0007669"/>
    <property type="project" value="EnsemblFungi"/>
</dbReference>
<evidence type="ECO:0000313" key="3">
    <source>
        <dbReference type="EMBL" id="CCF60295.1"/>
    </source>
</evidence>
<protein>
    <recommendedName>
        <fullName evidence="2">C2 domain-containing protein</fullName>
    </recommendedName>
</protein>
<dbReference type="SMART" id="SM00239">
    <property type="entry name" value="C2"/>
    <property type="match status" value="1"/>
</dbReference>
<dbReference type="STRING" id="1071382.H2B0Z5"/>
<dbReference type="PROSITE" id="PS50004">
    <property type="entry name" value="C2"/>
    <property type="match status" value="1"/>
</dbReference>
<feature type="compositionally biased region" description="Polar residues" evidence="1">
    <location>
        <begin position="366"/>
        <end position="376"/>
    </location>
</feature>
<dbReference type="GO" id="GO:0051276">
    <property type="term" value="P:chromosome organization"/>
    <property type="evidence" value="ECO:0007669"/>
    <property type="project" value="EnsemblFungi"/>
</dbReference>
<dbReference type="Proteomes" id="UP000005220">
    <property type="component" value="Chromosome 10"/>
</dbReference>
<organism evidence="3 4">
    <name type="scientific">Kazachstania africana (strain ATCC 22294 / BCRC 22015 / CBS 2517 / CECT 1963 / NBRC 1671 / NRRL Y-8276)</name>
    <name type="common">Yeast</name>
    <name type="synonym">Kluyveromyces africanus</name>
    <dbReference type="NCBI Taxonomy" id="1071382"/>
    <lineage>
        <taxon>Eukaryota</taxon>
        <taxon>Fungi</taxon>
        <taxon>Dikarya</taxon>
        <taxon>Ascomycota</taxon>
        <taxon>Saccharomycotina</taxon>
        <taxon>Saccharomycetes</taxon>
        <taxon>Saccharomycetales</taxon>
        <taxon>Saccharomycetaceae</taxon>
        <taxon>Kazachstania</taxon>
    </lineage>
</organism>
<dbReference type="PANTHER" id="PTHR47052:SF3">
    <property type="entry name" value="INGRESSION PROTEIN 1"/>
    <property type="match status" value="1"/>
</dbReference>
<reference evidence="3 4" key="1">
    <citation type="journal article" date="2011" name="Proc. Natl. Acad. Sci. U.S.A.">
        <title>Evolutionary erosion of yeast sex chromosomes by mating-type switching accidents.</title>
        <authorList>
            <person name="Gordon J.L."/>
            <person name="Armisen D."/>
            <person name="Proux-Wera E."/>
            <person name="Oheigeartaigh S.S."/>
            <person name="Byrne K.P."/>
            <person name="Wolfe K.H."/>
        </authorList>
    </citation>
    <scope>NUCLEOTIDE SEQUENCE [LARGE SCALE GENOMIC DNA]</scope>
    <source>
        <strain evidence="4">ATCC 22294 / BCRC 22015 / CBS 2517 / CECT 1963 / NBRC 1671 / NRRL Y-8276</strain>
    </source>
</reference>
<dbReference type="HOGENOM" id="CLU_673016_0_0_1"/>
<name>H2B0Z5_KAZAF</name>
<dbReference type="PANTHER" id="PTHR47052">
    <property type="entry name" value="CONSERVED SERINE PROLINE-RICH PROTEIN (AFU_ORTHOLOGUE AFUA_2G01790)"/>
    <property type="match status" value="1"/>
</dbReference>
<feature type="domain" description="C2" evidence="2">
    <location>
        <begin position="1"/>
        <end position="114"/>
    </location>
</feature>